<feature type="transmembrane region" description="Helical" evidence="1">
    <location>
        <begin position="12"/>
        <end position="35"/>
    </location>
</feature>
<name>A0A388TA46_TERA1</name>
<comment type="caution">
    <text evidence="2">The sequence shown here is derived from an EMBL/GenBank/DDBJ whole genome shotgun (WGS) entry which is preliminary data.</text>
</comment>
<keyword evidence="1" id="KW-1133">Transmembrane helix</keyword>
<evidence type="ECO:0000313" key="3">
    <source>
        <dbReference type="Proteomes" id="UP000269352"/>
    </source>
</evidence>
<evidence type="ECO:0000313" key="2">
    <source>
        <dbReference type="EMBL" id="GBR73539.1"/>
    </source>
</evidence>
<protein>
    <submittedName>
        <fullName evidence="2">Uncharacterized protein</fullName>
    </submittedName>
</protein>
<organism evidence="2 3">
    <name type="scientific">Termititenax aidoneus</name>
    <dbReference type="NCBI Taxonomy" id="2218524"/>
    <lineage>
        <taxon>Bacteria</taxon>
        <taxon>Bacillati</taxon>
        <taxon>Candidatus Margulisiibacteriota</taxon>
        <taxon>Candidatus Termititenacia</taxon>
        <taxon>Candidatus Termititenacales</taxon>
        <taxon>Candidatus Termititenacaceae</taxon>
        <taxon>Candidatus Termititenax</taxon>
    </lineage>
</organism>
<sequence length="87" mass="9694">MNVIRAVIKTLTAVVSVLKFVIVRIETLVSVILIADQERQRFVLLINAAVIRALGRHTLMIAQAGVPVIPMMRRYVSQDAGVMREPL</sequence>
<proteinExistence type="predicted"/>
<evidence type="ECO:0000256" key="1">
    <source>
        <dbReference type="SAM" id="Phobius"/>
    </source>
</evidence>
<accession>A0A388TA46</accession>
<dbReference type="AlphaFoldDB" id="A0A388TA46"/>
<reference evidence="2 3" key="1">
    <citation type="journal article" date="2019" name="ISME J.">
        <title>Genome analyses of uncultured TG2/ZB3 bacteria in 'Margulisbacteria' specifically attached to ectosymbiotic spirochetes of protists in the termite gut.</title>
        <authorList>
            <person name="Utami Y.D."/>
            <person name="Kuwahara H."/>
            <person name="Igai K."/>
            <person name="Murakami T."/>
            <person name="Sugaya K."/>
            <person name="Morikawa T."/>
            <person name="Nagura Y."/>
            <person name="Yuki M."/>
            <person name="Deevong P."/>
            <person name="Inoue T."/>
            <person name="Kihara K."/>
            <person name="Lo N."/>
            <person name="Yamada A."/>
            <person name="Ohkuma M."/>
            <person name="Hongoh Y."/>
        </authorList>
    </citation>
    <scope>NUCLEOTIDE SEQUENCE [LARGE SCALE GENOMIC DNA]</scope>
    <source>
        <strain evidence="2">NkOx7-01</strain>
    </source>
</reference>
<gene>
    <name evidence="2" type="ORF">NO1_0898</name>
</gene>
<dbReference type="Proteomes" id="UP000269352">
    <property type="component" value="Unassembled WGS sequence"/>
</dbReference>
<dbReference type="EMBL" id="BGZN01000013">
    <property type="protein sequence ID" value="GBR73539.1"/>
    <property type="molecule type" value="Genomic_DNA"/>
</dbReference>
<keyword evidence="1" id="KW-0472">Membrane</keyword>
<keyword evidence="1" id="KW-0812">Transmembrane</keyword>
<keyword evidence="3" id="KW-1185">Reference proteome</keyword>